<proteinExistence type="predicted"/>
<comment type="caution">
    <text evidence="1">The sequence shown here is derived from an EMBL/GenBank/DDBJ whole genome shotgun (WGS) entry which is preliminary data.</text>
</comment>
<gene>
    <name evidence="1" type="ORF">NUW54_g11298</name>
</gene>
<keyword evidence="2" id="KW-1185">Reference proteome</keyword>
<evidence type="ECO:0000313" key="1">
    <source>
        <dbReference type="EMBL" id="KAJ2978334.1"/>
    </source>
</evidence>
<dbReference type="Proteomes" id="UP001144978">
    <property type="component" value="Unassembled WGS sequence"/>
</dbReference>
<reference evidence="1" key="1">
    <citation type="submission" date="2022-08" db="EMBL/GenBank/DDBJ databases">
        <title>Genome Sequence of Pycnoporus sanguineus.</title>
        <authorList>
            <person name="Buettner E."/>
        </authorList>
    </citation>
    <scope>NUCLEOTIDE SEQUENCE</scope>
    <source>
        <strain evidence="1">CG-C14</strain>
    </source>
</reference>
<protein>
    <submittedName>
        <fullName evidence="1">Uncharacterized protein</fullName>
    </submittedName>
</protein>
<organism evidence="1 2">
    <name type="scientific">Trametes sanguinea</name>
    <dbReference type="NCBI Taxonomy" id="158606"/>
    <lineage>
        <taxon>Eukaryota</taxon>
        <taxon>Fungi</taxon>
        <taxon>Dikarya</taxon>
        <taxon>Basidiomycota</taxon>
        <taxon>Agaricomycotina</taxon>
        <taxon>Agaricomycetes</taxon>
        <taxon>Polyporales</taxon>
        <taxon>Polyporaceae</taxon>
        <taxon>Trametes</taxon>
    </lineage>
</organism>
<evidence type="ECO:0000313" key="2">
    <source>
        <dbReference type="Proteomes" id="UP001144978"/>
    </source>
</evidence>
<name>A0ACC1NHD9_9APHY</name>
<dbReference type="EMBL" id="JANSHE010004362">
    <property type="protein sequence ID" value="KAJ2978334.1"/>
    <property type="molecule type" value="Genomic_DNA"/>
</dbReference>
<accession>A0ACC1NHD9</accession>
<sequence>MLTGLDLRASLKRRHFYYLAGLTFICSIYFVFFLQWRAFSDIIDVSSPEEAETVVPPDVQAEVPAEDSETPPLPAVQGLPPLYSQFHDAELRLPQQDWNQSRPGPDEKFFTNSSFKNSCGAALGWGNAVQEHILNAYLAYKAGRSFVFGNFTWNDDGSLYSDYENTGKLIPSQIPYSVLLRGSIVGDRFPQGVRAPLAVSKTYFDHLCPSKLDLSRAEIHANLSSPNSVAEITEEWVSVLEGLDEPCVQSAPESGPIYTHHDVFGVRTALVDVWPDLKRSPFITHFAWSPLVELAFDTNRDLLFLPAPSTQPPLSSEPYTSTPRGTRRSQGSWRCTCGAATTRRTAARSRCGPRTL</sequence>